<dbReference type="PROSITE" id="PS51257">
    <property type="entry name" value="PROKAR_LIPOPROTEIN"/>
    <property type="match status" value="1"/>
</dbReference>
<evidence type="ECO:0000313" key="8">
    <source>
        <dbReference type="EMBL" id="GHG29059.1"/>
    </source>
</evidence>
<dbReference type="Pfam" id="PF00578">
    <property type="entry name" value="AhpC-TSA"/>
    <property type="match status" value="1"/>
</dbReference>
<dbReference type="InterPro" id="IPR017937">
    <property type="entry name" value="Thioredoxin_CS"/>
</dbReference>
<keyword evidence="6" id="KW-0732">Signal</keyword>
<dbReference type="CDD" id="cd02966">
    <property type="entry name" value="TlpA_like_family"/>
    <property type="match status" value="1"/>
</dbReference>
<evidence type="ECO:0000256" key="4">
    <source>
        <dbReference type="ARBA" id="ARBA00023157"/>
    </source>
</evidence>
<keyword evidence="3" id="KW-0735">Signal-anchor</keyword>
<keyword evidence="3" id="KW-0812">Transmembrane</keyword>
<dbReference type="InterPro" id="IPR050553">
    <property type="entry name" value="Thioredoxin_ResA/DsbE_sf"/>
</dbReference>
<evidence type="ECO:0000313" key="9">
    <source>
        <dbReference type="Proteomes" id="UP000649955"/>
    </source>
</evidence>
<feature type="domain" description="Thioredoxin" evidence="7">
    <location>
        <begin position="54"/>
        <end position="197"/>
    </location>
</feature>
<evidence type="ECO:0000256" key="3">
    <source>
        <dbReference type="ARBA" id="ARBA00022968"/>
    </source>
</evidence>
<dbReference type="RefSeq" id="WP_191314291.1">
    <property type="nucleotide sequence ID" value="NZ_BNAW01000029.1"/>
</dbReference>
<evidence type="ECO:0000256" key="5">
    <source>
        <dbReference type="ARBA" id="ARBA00023284"/>
    </source>
</evidence>
<dbReference type="InterPro" id="IPR036249">
    <property type="entry name" value="Thioredoxin-like_sf"/>
</dbReference>
<feature type="chain" id="PRO_5045596856" evidence="6">
    <location>
        <begin position="30"/>
        <end position="198"/>
    </location>
</feature>
<dbReference type="PROSITE" id="PS00194">
    <property type="entry name" value="THIOREDOXIN_1"/>
    <property type="match status" value="1"/>
</dbReference>
<evidence type="ECO:0000259" key="7">
    <source>
        <dbReference type="PROSITE" id="PS51352"/>
    </source>
</evidence>
<keyword evidence="9" id="KW-1185">Reference proteome</keyword>
<accession>A0ABQ3KJ18</accession>
<dbReference type="InterPro" id="IPR013766">
    <property type="entry name" value="Thioredoxin_domain"/>
</dbReference>
<gene>
    <name evidence="8" type="ORF">GCM10017567_55900</name>
</gene>
<keyword evidence="4" id="KW-1015">Disulfide bond</keyword>
<protein>
    <submittedName>
        <fullName evidence="8">Thioredoxin</fullName>
    </submittedName>
</protein>
<evidence type="ECO:0000256" key="6">
    <source>
        <dbReference type="SAM" id="SignalP"/>
    </source>
</evidence>
<keyword evidence="5" id="KW-0676">Redox-active center</keyword>
<dbReference type="EMBL" id="BNAW01000029">
    <property type="protein sequence ID" value="GHG29059.1"/>
    <property type="molecule type" value="Genomic_DNA"/>
</dbReference>
<keyword evidence="2" id="KW-0201">Cytochrome c-type biogenesis</keyword>
<organism evidence="8 9">
    <name type="scientific">Amycolatopsis bullii</name>
    <dbReference type="NCBI Taxonomy" id="941987"/>
    <lineage>
        <taxon>Bacteria</taxon>
        <taxon>Bacillati</taxon>
        <taxon>Actinomycetota</taxon>
        <taxon>Actinomycetes</taxon>
        <taxon>Pseudonocardiales</taxon>
        <taxon>Pseudonocardiaceae</taxon>
        <taxon>Amycolatopsis</taxon>
    </lineage>
</organism>
<dbReference type="SUPFAM" id="SSF52833">
    <property type="entry name" value="Thioredoxin-like"/>
    <property type="match status" value="1"/>
</dbReference>
<proteinExistence type="predicted"/>
<sequence length="198" mass="21226">MNSERARTLLRSVVPAVALLVLASSCATGKDAVAQENTFEFDSPGGQTQIFYPLEQRKKAAELSGPNVVNPGETVSLSDHAGKVVLLNLWGAWCGPCRAETHTLKAIADAGRSEGIEVLGINVRDNRQYAADFISNFGVGYPSIFDPSGRVALQLRGIPLAGIPVSLIVDKQQRVAAVYLGSILEEDVRPALERVRAE</sequence>
<name>A0ABQ3KJ18_9PSEU</name>
<dbReference type="PANTHER" id="PTHR42852:SF6">
    <property type="entry name" value="THIOL:DISULFIDE INTERCHANGE PROTEIN DSBE"/>
    <property type="match status" value="1"/>
</dbReference>
<dbReference type="Gene3D" id="3.40.30.10">
    <property type="entry name" value="Glutaredoxin"/>
    <property type="match status" value="1"/>
</dbReference>
<dbReference type="PROSITE" id="PS51352">
    <property type="entry name" value="THIOREDOXIN_2"/>
    <property type="match status" value="1"/>
</dbReference>
<dbReference type="InterPro" id="IPR000866">
    <property type="entry name" value="AhpC/TSA"/>
</dbReference>
<dbReference type="Proteomes" id="UP000649955">
    <property type="component" value="Unassembled WGS sequence"/>
</dbReference>
<evidence type="ECO:0000256" key="2">
    <source>
        <dbReference type="ARBA" id="ARBA00022748"/>
    </source>
</evidence>
<reference evidence="9" key="1">
    <citation type="journal article" date="2019" name="Int. J. Syst. Evol. Microbiol.">
        <title>The Global Catalogue of Microorganisms (GCM) 10K type strain sequencing project: providing services to taxonomists for standard genome sequencing and annotation.</title>
        <authorList>
            <consortium name="The Broad Institute Genomics Platform"/>
            <consortium name="The Broad Institute Genome Sequencing Center for Infectious Disease"/>
            <person name="Wu L."/>
            <person name="Ma J."/>
        </authorList>
    </citation>
    <scope>NUCLEOTIDE SEQUENCE [LARGE SCALE GENOMIC DNA]</scope>
    <source>
        <strain evidence="9">CGMCC 4.7680</strain>
    </source>
</reference>
<comment type="subcellular location">
    <subcellularLocation>
        <location evidence="1">Cell envelope</location>
    </subcellularLocation>
</comment>
<dbReference type="PANTHER" id="PTHR42852">
    <property type="entry name" value="THIOL:DISULFIDE INTERCHANGE PROTEIN DSBE"/>
    <property type="match status" value="1"/>
</dbReference>
<comment type="caution">
    <text evidence="8">The sequence shown here is derived from an EMBL/GenBank/DDBJ whole genome shotgun (WGS) entry which is preliminary data.</text>
</comment>
<evidence type="ECO:0000256" key="1">
    <source>
        <dbReference type="ARBA" id="ARBA00004196"/>
    </source>
</evidence>
<feature type="signal peptide" evidence="6">
    <location>
        <begin position="1"/>
        <end position="29"/>
    </location>
</feature>